<dbReference type="EMBL" id="JAGRRH010000051">
    <property type="protein sequence ID" value="KAG7338686.1"/>
    <property type="molecule type" value="Genomic_DNA"/>
</dbReference>
<keyword evidence="1" id="KW-0812">Transmembrane</keyword>
<evidence type="ECO:0000313" key="2">
    <source>
        <dbReference type="EMBL" id="KAG7338686.1"/>
    </source>
</evidence>
<sequence length="475" mass="53559">MRESSLTKRNHGRPQPTREIGRFGLVLAILSLTYVVPTTRSLATPPSFSKAGNLYLFSLKYISEPPNGSSSVVSAASPDYYNNKISTVDHGSIDDAVPYYHTSKPVRDLWKWKDQVLGDGRDFFIPKPKTLIALQTYILDHCPTLSSPGSECVILSNCARFEIIVGCQRVTEARLDDSISFGKQLANEILACLLFQQNYYSKRQQKDQGWKAFWTAATSINNAADRPQDVLTNASPDLCSCNEDDTPSIPFPYWDVLEGGEVILPHLCRVAAGMAQRPRRMDRPVLFRPFSSRDAHILLQLKRTRELSLEMKSSDAVRGGRQRKRIPLLLEYAQRAGKAARNPNIVPQLESLRTEYKAASSQSISPKDVKESARVADIAYSEAIAPLIQEYLQKEQLSLSNVNAGIKQLRSACFSFLTTDQEEEMRWMNRRLHDPILELRNHGRLISYDNSEACIKAIQSDLEAFRCRQDGQDEI</sequence>
<keyword evidence="4" id="KW-1185">Reference proteome</keyword>
<protein>
    <submittedName>
        <fullName evidence="3">Uncharacterized protein</fullName>
    </submittedName>
</protein>
<comment type="caution">
    <text evidence="3">The sequence shown here is derived from an EMBL/GenBank/DDBJ whole genome shotgun (WGS) entry which is preliminary data.</text>
</comment>
<dbReference type="AlphaFoldDB" id="A0A9K3LKR8"/>
<evidence type="ECO:0000313" key="3">
    <source>
        <dbReference type="EMBL" id="KAG7364088.1"/>
    </source>
</evidence>
<organism evidence="3 4">
    <name type="scientific">Nitzschia inconspicua</name>
    <dbReference type="NCBI Taxonomy" id="303405"/>
    <lineage>
        <taxon>Eukaryota</taxon>
        <taxon>Sar</taxon>
        <taxon>Stramenopiles</taxon>
        <taxon>Ochrophyta</taxon>
        <taxon>Bacillariophyta</taxon>
        <taxon>Bacillariophyceae</taxon>
        <taxon>Bacillariophycidae</taxon>
        <taxon>Bacillariales</taxon>
        <taxon>Bacillariaceae</taxon>
        <taxon>Nitzschia</taxon>
    </lineage>
</organism>
<evidence type="ECO:0000256" key="1">
    <source>
        <dbReference type="SAM" id="Phobius"/>
    </source>
</evidence>
<gene>
    <name evidence="2" type="ORF">IV203_006322</name>
    <name evidence="3" type="ORF">IV203_037290</name>
</gene>
<name>A0A9K3LKR8_9STRA</name>
<reference evidence="3" key="2">
    <citation type="submission" date="2021-04" db="EMBL/GenBank/DDBJ databases">
        <authorList>
            <person name="Podell S."/>
        </authorList>
    </citation>
    <scope>NUCLEOTIDE SEQUENCE</scope>
    <source>
        <strain evidence="3">Hildebrandi</strain>
    </source>
</reference>
<keyword evidence="1" id="KW-0472">Membrane</keyword>
<dbReference type="Proteomes" id="UP000693970">
    <property type="component" value="Unassembled WGS sequence"/>
</dbReference>
<dbReference type="OrthoDB" id="46716at2759"/>
<evidence type="ECO:0000313" key="4">
    <source>
        <dbReference type="Proteomes" id="UP000693970"/>
    </source>
</evidence>
<accession>A0A9K3LKR8</accession>
<keyword evidence="1" id="KW-1133">Transmembrane helix</keyword>
<reference evidence="3" key="1">
    <citation type="journal article" date="2021" name="Sci. Rep.">
        <title>Diploid genomic architecture of Nitzschia inconspicua, an elite biomass production diatom.</title>
        <authorList>
            <person name="Oliver A."/>
            <person name="Podell S."/>
            <person name="Pinowska A."/>
            <person name="Traller J.C."/>
            <person name="Smith S.R."/>
            <person name="McClure R."/>
            <person name="Beliaev A."/>
            <person name="Bohutskyi P."/>
            <person name="Hill E.A."/>
            <person name="Rabines A."/>
            <person name="Zheng H."/>
            <person name="Allen L.Z."/>
            <person name="Kuo A."/>
            <person name="Grigoriev I.V."/>
            <person name="Allen A.E."/>
            <person name="Hazlebeck D."/>
            <person name="Allen E.E."/>
        </authorList>
    </citation>
    <scope>NUCLEOTIDE SEQUENCE</scope>
    <source>
        <strain evidence="3">Hildebrandi</strain>
    </source>
</reference>
<feature type="transmembrane region" description="Helical" evidence="1">
    <location>
        <begin position="20"/>
        <end position="37"/>
    </location>
</feature>
<proteinExistence type="predicted"/>
<dbReference type="EMBL" id="JAGRRH010000009">
    <property type="protein sequence ID" value="KAG7364088.1"/>
    <property type="molecule type" value="Genomic_DNA"/>
</dbReference>